<reference evidence="13" key="2">
    <citation type="submission" date="2021-04" db="EMBL/GenBank/DDBJ databases">
        <authorList>
            <person name="Gilroy R."/>
        </authorList>
    </citation>
    <scope>NUCLEOTIDE SEQUENCE</scope>
    <source>
        <strain evidence="13">ChiHjej12B11-16260</strain>
    </source>
</reference>
<dbReference type="Proteomes" id="UP000824246">
    <property type="component" value="Unassembled WGS sequence"/>
</dbReference>
<evidence type="ECO:0000256" key="7">
    <source>
        <dbReference type="ARBA" id="ARBA00023237"/>
    </source>
</evidence>
<dbReference type="Gene3D" id="2.40.170.20">
    <property type="entry name" value="TonB-dependent receptor, beta-barrel domain"/>
    <property type="match status" value="1"/>
</dbReference>
<dbReference type="EMBL" id="DXFB01000153">
    <property type="protein sequence ID" value="HIX45738.1"/>
    <property type="molecule type" value="Genomic_DNA"/>
</dbReference>
<accession>A0A9D1VS20</accession>
<feature type="signal peptide" evidence="10">
    <location>
        <begin position="1"/>
        <end position="26"/>
    </location>
</feature>
<dbReference type="PROSITE" id="PS52016">
    <property type="entry name" value="TONB_DEPENDENT_REC_3"/>
    <property type="match status" value="1"/>
</dbReference>
<comment type="similarity">
    <text evidence="8 9">Belongs to the TonB-dependent receptor family.</text>
</comment>
<keyword evidence="6 8" id="KW-0472">Membrane</keyword>
<dbReference type="Gene3D" id="2.60.40.1120">
    <property type="entry name" value="Carboxypeptidase-like, regulatory domain"/>
    <property type="match status" value="1"/>
</dbReference>
<evidence type="ECO:0000256" key="10">
    <source>
        <dbReference type="SAM" id="SignalP"/>
    </source>
</evidence>
<dbReference type="InterPro" id="IPR023996">
    <property type="entry name" value="TonB-dep_OMP_SusC/RagA"/>
</dbReference>
<keyword evidence="5 9" id="KW-0798">TonB box</keyword>
<dbReference type="Pfam" id="PF00593">
    <property type="entry name" value="TonB_dep_Rec_b-barrel"/>
    <property type="match status" value="1"/>
</dbReference>
<dbReference type="InterPro" id="IPR037066">
    <property type="entry name" value="Plug_dom_sf"/>
</dbReference>
<keyword evidence="13" id="KW-0675">Receptor</keyword>
<evidence type="ECO:0000313" key="13">
    <source>
        <dbReference type="EMBL" id="HIX45738.1"/>
    </source>
</evidence>
<sequence length="978" mass="107661">MNYVSLKVPRVLAVAMLLCLSIGAFAQQITVMGHVKDATGEPIIGANAIVVGTTTGTMTDFDGNFTLKATEGATIKVSYIGYKAQEIKAAASVEVTLVEDAMMLDEAVIIGYGTVKKSDVTGSVTAIEPDEMSKGITTNAQDMIVGKIAGVNVTTTSGTPGGGATIRIRGGSSLSASNDPLIVIDGLPLDNDGIKGVSNFLSTINPNDIESFTVLKDASATAIYGSRASNGVIVITTKKGEKGAKPRVTYSGNVSVGVRRNTRQVMTGDQFRAFAQERYAGQDDVLALLGTANTDWQSEIYRPALSHDQNLTIAGGLKWMPYRVSFGYTNQNGIVKTSNFERFTGSVNLAPSFFDDYLKFNINAKGMIVNNRYAPGEAIGAAASYDPTQPIYGDPDNAFGGYYQWSVNNGANYNTQANKNPVALLNQHDETSNAWDFIGNVEADYRLHFLPDMHIHANIGIDVTKGKQTLYLPYESAEAHLHGRTGSDFQFKSNKMLNAYIQYAKEFGVNNLDIMAGYEWQHFYREGYNNYVGLDGYSPTSDEWKTESYLVSFFGRLNYHLFSRYMLTATIRYDGTSRFAPDTRWGLFPSVALAWRIKDEAFLRDVSWLSDLKLRLGWGVTGQQNINQGDYPYLPIYTTSTDHAFYPFGDIYYAFARPDAYNPNLKWEETTTYNAGLDYGFLNGRIRGAIDYYYRETKDLLNVVSVSAGTNFAPSVISNVGSLVNQGVEFSIDATAIQTNDWTWELGYNVAWNNNEITKLTTGSGEGYYVPAGNASRGTGSPIKVHAVGYPASSFYVYQQVYDSNGKPIENLFVDRNGDGMINDQDKYIYENPAADVTMGFTSKLMWKNWDFSFSLRAALGNYVYNDNDAGNAGLEVYSTLGFFSNRPVSALDTQFLGQGDYYASDYYVQNASFLRCDNITLGYSFKGKTVSGRVYATVQNPFVITKYKGLDPEVDGGIDNNIYPRPLTTMLGLTLEF</sequence>
<feature type="chain" id="PRO_5039434825" evidence="10">
    <location>
        <begin position="27"/>
        <end position="978"/>
    </location>
</feature>
<dbReference type="Pfam" id="PF07715">
    <property type="entry name" value="Plug"/>
    <property type="match status" value="1"/>
</dbReference>
<feature type="domain" description="TonB-dependent receptor-like beta-barrel" evidence="11">
    <location>
        <begin position="357"/>
        <end position="781"/>
    </location>
</feature>
<dbReference type="SUPFAM" id="SSF56935">
    <property type="entry name" value="Porins"/>
    <property type="match status" value="1"/>
</dbReference>
<dbReference type="InterPro" id="IPR008969">
    <property type="entry name" value="CarboxyPept-like_regulatory"/>
</dbReference>
<dbReference type="GO" id="GO:0009279">
    <property type="term" value="C:cell outer membrane"/>
    <property type="evidence" value="ECO:0007669"/>
    <property type="project" value="UniProtKB-SubCell"/>
</dbReference>
<comment type="caution">
    <text evidence="13">The sequence shown here is derived from an EMBL/GenBank/DDBJ whole genome shotgun (WGS) entry which is preliminary data.</text>
</comment>
<keyword evidence="2 8" id="KW-0813">Transport</keyword>
<dbReference type="SUPFAM" id="SSF49464">
    <property type="entry name" value="Carboxypeptidase regulatory domain-like"/>
    <property type="match status" value="1"/>
</dbReference>
<evidence type="ECO:0000256" key="9">
    <source>
        <dbReference type="RuleBase" id="RU003357"/>
    </source>
</evidence>
<dbReference type="AlphaFoldDB" id="A0A9D1VS20"/>
<reference evidence="13" key="1">
    <citation type="journal article" date="2021" name="PeerJ">
        <title>Extensive microbial diversity within the chicken gut microbiome revealed by metagenomics and culture.</title>
        <authorList>
            <person name="Gilroy R."/>
            <person name="Ravi A."/>
            <person name="Getino M."/>
            <person name="Pursley I."/>
            <person name="Horton D.L."/>
            <person name="Alikhan N.F."/>
            <person name="Baker D."/>
            <person name="Gharbi K."/>
            <person name="Hall N."/>
            <person name="Watson M."/>
            <person name="Adriaenssens E.M."/>
            <person name="Foster-Nyarko E."/>
            <person name="Jarju S."/>
            <person name="Secka A."/>
            <person name="Antonio M."/>
            <person name="Oren A."/>
            <person name="Chaudhuri R.R."/>
            <person name="La Ragione R."/>
            <person name="Hildebrand F."/>
            <person name="Pallen M.J."/>
        </authorList>
    </citation>
    <scope>NUCLEOTIDE SEQUENCE</scope>
    <source>
        <strain evidence="13">ChiHjej12B11-16260</strain>
    </source>
</reference>
<dbReference type="Pfam" id="PF13715">
    <property type="entry name" value="CarbopepD_reg_2"/>
    <property type="match status" value="1"/>
</dbReference>
<feature type="domain" description="TonB-dependent receptor plug" evidence="12">
    <location>
        <begin position="116"/>
        <end position="232"/>
    </location>
</feature>
<organism evidence="13 14">
    <name type="scientific">Candidatus Barnesiella excrementipullorum</name>
    <dbReference type="NCBI Taxonomy" id="2838479"/>
    <lineage>
        <taxon>Bacteria</taxon>
        <taxon>Pseudomonadati</taxon>
        <taxon>Bacteroidota</taxon>
        <taxon>Bacteroidia</taxon>
        <taxon>Bacteroidales</taxon>
        <taxon>Barnesiellaceae</taxon>
        <taxon>Barnesiella</taxon>
    </lineage>
</organism>
<dbReference type="InterPro" id="IPR023997">
    <property type="entry name" value="TonB-dep_OMP_SusC/RagA_CS"/>
</dbReference>
<dbReference type="InterPro" id="IPR039426">
    <property type="entry name" value="TonB-dep_rcpt-like"/>
</dbReference>
<dbReference type="Gene3D" id="2.170.130.10">
    <property type="entry name" value="TonB-dependent receptor, plug domain"/>
    <property type="match status" value="1"/>
</dbReference>
<name>A0A9D1VS20_9BACT</name>
<keyword evidence="3 8" id="KW-1134">Transmembrane beta strand</keyword>
<dbReference type="InterPro" id="IPR036942">
    <property type="entry name" value="Beta-barrel_TonB_sf"/>
</dbReference>
<gene>
    <name evidence="13" type="ORF">H9982_05915</name>
</gene>
<proteinExistence type="inferred from homology"/>
<dbReference type="NCBIfam" id="TIGR04057">
    <property type="entry name" value="SusC_RagA_signa"/>
    <property type="match status" value="1"/>
</dbReference>
<keyword evidence="10" id="KW-0732">Signal</keyword>
<dbReference type="InterPro" id="IPR012910">
    <property type="entry name" value="Plug_dom"/>
</dbReference>
<evidence type="ECO:0000256" key="1">
    <source>
        <dbReference type="ARBA" id="ARBA00004571"/>
    </source>
</evidence>
<protein>
    <submittedName>
        <fullName evidence="13">TonB-dependent receptor</fullName>
    </submittedName>
</protein>
<evidence type="ECO:0000256" key="3">
    <source>
        <dbReference type="ARBA" id="ARBA00022452"/>
    </source>
</evidence>
<evidence type="ECO:0000259" key="12">
    <source>
        <dbReference type="Pfam" id="PF07715"/>
    </source>
</evidence>
<keyword evidence="7 8" id="KW-0998">Cell outer membrane</keyword>
<evidence type="ECO:0000256" key="8">
    <source>
        <dbReference type="PROSITE-ProRule" id="PRU01360"/>
    </source>
</evidence>
<dbReference type="FunFam" id="2.170.130.10:FF:000008">
    <property type="entry name" value="SusC/RagA family TonB-linked outer membrane protein"/>
    <property type="match status" value="1"/>
</dbReference>
<keyword evidence="4 8" id="KW-0812">Transmembrane</keyword>
<evidence type="ECO:0000256" key="4">
    <source>
        <dbReference type="ARBA" id="ARBA00022692"/>
    </source>
</evidence>
<evidence type="ECO:0000256" key="2">
    <source>
        <dbReference type="ARBA" id="ARBA00022448"/>
    </source>
</evidence>
<dbReference type="InterPro" id="IPR000531">
    <property type="entry name" value="Beta-barrel_TonB"/>
</dbReference>
<dbReference type="NCBIfam" id="TIGR04056">
    <property type="entry name" value="OMP_RagA_SusC"/>
    <property type="match status" value="1"/>
</dbReference>
<evidence type="ECO:0000259" key="11">
    <source>
        <dbReference type="Pfam" id="PF00593"/>
    </source>
</evidence>
<evidence type="ECO:0000256" key="6">
    <source>
        <dbReference type="ARBA" id="ARBA00023136"/>
    </source>
</evidence>
<evidence type="ECO:0000313" key="14">
    <source>
        <dbReference type="Proteomes" id="UP000824246"/>
    </source>
</evidence>
<evidence type="ECO:0000256" key="5">
    <source>
        <dbReference type="ARBA" id="ARBA00023077"/>
    </source>
</evidence>
<comment type="subcellular location">
    <subcellularLocation>
        <location evidence="1 8">Cell outer membrane</location>
        <topology evidence="1 8">Multi-pass membrane protein</topology>
    </subcellularLocation>
</comment>